<evidence type="ECO:0000313" key="3">
    <source>
        <dbReference type="Proteomes" id="UP000315289"/>
    </source>
</evidence>
<dbReference type="SUPFAM" id="SSF53187">
    <property type="entry name" value="Zn-dependent exopeptidases"/>
    <property type="match status" value="1"/>
</dbReference>
<dbReference type="OrthoDB" id="9561at2157"/>
<accession>A0A557SWR7</accession>
<evidence type="ECO:0000313" key="2">
    <source>
        <dbReference type="EMBL" id="TVP41045.1"/>
    </source>
</evidence>
<name>A0A557SWR7_9ARCH</name>
<proteinExistence type="predicted"/>
<dbReference type="GO" id="GO:0008235">
    <property type="term" value="F:metalloexopeptidase activity"/>
    <property type="evidence" value="ECO:0007669"/>
    <property type="project" value="InterPro"/>
</dbReference>
<comment type="caution">
    <text evidence="2">The sequence shown here is derived from an EMBL/GenBank/DDBJ whole genome shotgun (WGS) entry which is preliminary data.</text>
</comment>
<organism evidence="2 3">
    <name type="scientific">Candidatus Nitrosocosmicus arcticus</name>
    <dbReference type="NCBI Taxonomy" id="2035267"/>
    <lineage>
        <taxon>Archaea</taxon>
        <taxon>Nitrososphaerota</taxon>
        <taxon>Nitrososphaeria</taxon>
        <taxon>Nitrososphaerales</taxon>
        <taxon>Nitrososphaeraceae</taxon>
        <taxon>Candidatus Nitrosocosmicus</taxon>
    </lineage>
</organism>
<dbReference type="Proteomes" id="UP000315289">
    <property type="component" value="Unassembled WGS sequence"/>
</dbReference>
<dbReference type="GO" id="GO:0004177">
    <property type="term" value="F:aminopeptidase activity"/>
    <property type="evidence" value="ECO:0007669"/>
    <property type="project" value="UniProtKB-KW"/>
</dbReference>
<dbReference type="Pfam" id="PF04389">
    <property type="entry name" value="Peptidase_M28"/>
    <property type="match status" value="1"/>
</dbReference>
<sequence length="300" mass="33912">MNIDKNETSIRSILEKVSTGSLKQYLNSLSDFHTRHSKSPLLNDAGNWIMNELRSFGYKDTFYHSFKSTIDNEEFELRNIVCKKKGVDEKLIMVCAHYDCIMDLKEDSVSRAPGANDNGSGVCAIIEIARVLANENLQHSIQFVFFSGEEQGLLGSKSYAKYIKENGMDLYRLVNLDMIGYPFFAPNTVIIERDNNTNVKHNQVGENDTESIKFGEMMKDMTSSVGLQFHLDSIYDSDYEPFEANGYVVIGAYDGSADSIKNPHYHSSSDLPENIDWDYLTSVTKLVLATILKIDSFNSH</sequence>
<reference evidence="2 3" key="1">
    <citation type="journal article" date="2019" name="Front. Microbiol.">
        <title>Ammonia Oxidation by the Arctic Terrestrial Thaumarchaeote Candidatus Nitrosocosmicus arcticus Is Stimulated by Increasing Temperatures.</title>
        <authorList>
            <person name="Alves R.J.E."/>
            <person name="Kerou M."/>
            <person name="Zappe A."/>
            <person name="Bittner R."/>
            <person name="Abby S.S."/>
            <person name="Schmidt H.A."/>
            <person name="Pfeifer K."/>
            <person name="Schleper C."/>
        </authorList>
    </citation>
    <scope>NUCLEOTIDE SEQUENCE [LARGE SCALE GENOMIC DNA]</scope>
    <source>
        <strain evidence="2 3">Kfb</strain>
    </source>
</reference>
<dbReference type="Gene3D" id="3.40.630.10">
    <property type="entry name" value="Zn peptidases"/>
    <property type="match status" value="1"/>
</dbReference>
<evidence type="ECO:0000259" key="1">
    <source>
        <dbReference type="Pfam" id="PF04389"/>
    </source>
</evidence>
<keyword evidence="2" id="KW-0645">Protease</keyword>
<protein>
    <submittedName>
        <fullName evidence="2">Leucyl aminopeptidase</fullName>
    </submittedName>
</protein>
<dbReference type="PANTHER" id="PTHR12147:SF26">
    <property type="entry name" value="PEPTIDASE M28 DOMAIN-CONTAINING PROTEIN"/>
    <property type="match status" value="1"/>
</dbReference>
<gene>
    <name evidence="2" type="ORF">NARC_40004</name>
</gene>
<keyword evidence="2" id="KW-0031">Aminopeptidase</keyword>
<keyword evidence="3" id="KW-1185">Reference proteome</keyword>
<dbReference type="InterPro" id="IPR007484">
    <property type="entry name" value="Peptidase_M28"/>
</dbReference>
<dbReference type="InterPro" id="IPR045175">
    <property type="entry name" value="M28_fam"/>
</dbReference>
<dbReference type="RefSeq" id="WP_144729158.1">
    <property type="nucleotide sequence ID" value="NZ_ML675580.1"/>
</dbReference>
<dbReference type="PANTHER" id="PTHR12147">
    <property type="entry name" value="METALLOPEPTIDASE M28 FAMILY MEMBER"/>
    <property type="match status" value="1"/>
</dbReference>
<dbReference type="EMBL" id="VOAH01000004">
    <property type="protein sequence ID" value="TVP41045.1"/>
    <property type="molecule type" value="Genomic_DNA"/>
</dbReference>
<feature type="domain" description="Peptidase M28" evidence="1">
    <location>
        <begin position="79"/>
        <end position="290"/>
    </location>
</feature>
<dbReference type="GO" id="GO:0006508">
    <property type="term" value="P:proteolysis"/>
    <property type="evidence" value="ECO:0007669"/>
    <property type="project" value="InterPro"/>
</dbReference>
<keyword evidence="2" id="KW-0378">Hydrolase</keyword>
<dbReference type="AlphaFoldDB" id="A0A557SWR7"/>